<name>W9NHN4_FUSOX</name>
<keyword evidence="1" id="KW-0812">Transmembrane</keyword>
<keyword evidence="1" id="KW-1133">Transmembrane helix</keyword>
<protein>
    <submittedName>
        <fullName evidence="2">Uncharacterized protein</fullName>
    </submittedName>
</protein>
<reference evidence="2" key="2">
    <citation type="submission" date="2012-05" db="EMBL/GenBank/DDBJ databases">
        <title>Annotation of the Genome Sequence of Fusarium oxysporum HDV247.</title>
        <authorList>
            <consortium name="The Broad Institute Genomics Platform"/>
            <person name="Ma L.-J."/>
            <person name="Corby-Kistler H."/>
            <person name="Broz K."/>
            <person name="Gale L.R."/>
            <person name="Jonkers W."/>
            <person name="O'Donnell K."/>
            <person name="Ploetz R."/>
            <person name="Steinberg C."/>
            <person name="Schwartz D.C."/>
            <person name="VanEtten H."/>
            <person name="Zhou S."/>
            <person name="Young S.K."/>
            <person name="Zeng Q."/>
            <person name="Gargeya S."/>
            <person name="Fitzgerald M."/>
            <person name="Abouelleil A."/>
            <person name="Alvarado L."/>
            <person name="Chapman S.B."/>
            <person name="Gainer-Dewar J."/>
            <person name="Goldberg J."/>
            <person name="Griggs A."/>
            <person name="Gujja S."/>
            <person name="Hansen M."/>
            <person name="Howarth C."/>
            <person name="Imamovic A."/>
            <person name="Ireland A."/>
            <person name="Larimer J."/>
            <person name="McCowan C."/>
            <person name="Murphy C."/>
            <person name="Pearson M."/>
            <person name="Poon T.W."/>
            <person name="Priest M."/>
            <person name="Roberts A."/>
            <person name="Saif S."/>
            <person name="Shea T."/>
            <person name="Sykes S."/>
            <person name="Wortman J."/>
            <person name="Nusbaum C."/>
            <person name="Birren B."/>
        </authorList>
    </citation>
    <scope>NUCLEOTIDE SEQUENCE</scope>
    <source>
        <strain evidence="2">HDV247</strain>
    </source>
</reference>
<dbReference type="HOGENOM" id="CLU_2638141_0_0_1"/>
<dbReference type="Proteomes" id="UP000030751">
    <property type="component" value="Unassembled WGS sequence"/>
</dbReference>
<dbReference type="AlphaFoldDB" id="W9NHN4"/>
<proteinExistence type="predicted"/>
<organism evidence="2">
    <name type="scientific">Fusarium oxysporum f. sp. pisi HDV247</name>
    <dbReference type="NCBI Taxonomy" id="1080344"/>
    <lineage>
        <taxon>Eukaryota</taxon>
        <taxon>Fungi</taxon>
        <taxon>Dikarya</taxon>
        <taxon>Ascomycota</taxon>
        <taxon>Pezizomycotina</taxon>
        <taxon>Sordariomycetes</taxon>
        <taxon>Hypocreomycetidae</taxon>
        <taxon>Hypocreales</taxon>
        <taxon>Nectriaceae</taxon>
        <taxon>Fusarium</taxon>
        <taxon>Fusarium oxysporum species complex</taxon>
    </lineage>
</organism>
<gene>
    <name evidence="2" type="ORF">FOVG_16585</name>
</gene>
<reference evidence="2" key="1">
    <citation type="submission" date="2011-10" db="EMBL/GenBank/DDBJ databases">
        <title>The Genome Sequence of Fusarium oxysporum HDV247.</title>
        <authorList>
            <consortium name="The Broad Institute Genome Sequencing Platform"/>
            <person name="Ma L.-J."/>
            <person name="Gale L.R."/>
            <person name="Schwartz D.C."/>
            <person name="Zhou S."/>
            <person name="Corby-Kistler H."/>
            <person name="Young S.K."/>
            <person name="Zeng Q."/>
            <person name="Gargeya S."/>
            <person name="Fitzgerald M."/>
            <person name="Haas B."/>
            <person name="Abouelleil A."/>
            <person name="Alvarado L."/>
            <person name="Arachchi H.M."/>
            <person name="Berlin A."/>
            <person name="Brown A."/>
            <person name="Chapman S.B."/>
            <person name="Chen Z."/>
            <person name="Dunbar C."/>
            <person name="Freedman E."/>
            <person name="Gearin G."/>
            <person name="Goldberg J."/>
            <person name="Griggs A."/>
            <person name="Gujja S."/>
            <person name="Heiman D."/>
            <person name="Howarth C."/>
            <person name="Larson L."/>
            <person name="Lui A."/>
            <person name="MacDonald P.J.P."/>
            <person name="Montmayeur A."/>
            <person name="Murphy C."/>
            <person name="Neiman D."/>
            <person name="Pearson M."/>
            <person name="Priest M."/>
            <person name="Roberts A."/>
            <person name="Saif S."/>
            <person name="Shea T."/>
            <person name="Shenoy N."/>
            <person name="Sisk P."/>
            <person name="Stolte C."/>
            <person name="Sykes S."/>
            <person name="Wortman J."/>
            <person name="Nusbaum C."/>
            <person name="Birren B."/>
        </authorList>
    </citation>
    <scope>NUCLEOTIDE SEQUENCE [LARGE SCALE GENOMIC DNA]</scope>
    <source>
        <strain evidence="2">HDV247</strain>
    </source>
</reference>
<evidence type="ECO:0000256" key="1">
    <source>
        <dbReference type="SAM" id="Phobius"/>
    </source>
</evidence>
<keyword evidence="1" id="KW-0472">Membrane</keyword>
<feature type="transmembrane region" description="Helical" evidence="1">
    <location>
        <begin position="21"/>
        <end position="42"/>
    </location>
</feature>
<dbReference type="EMBL" id="JH650999">
    <property type="protein sequence ID" value="EXA32214.1"/>
    <property type="molecule type" value="Genomic_DNA"/>
</dbReference>
<evidence type="ECO:0000313" key="2">
    <source>
        <dbReference type="EMBL" id="EXA32214.1"/>
    </source>
</evidence>
<accession>W9NHN4</accession>
<sequence>MVGRKKSRGEKRDRSPGFRGCILIFPGFLSGMIRACLHWSGITPSSSDAWKMARTSCFTDGQTCFQTIAGSPSSPGA</sequence>